<evidence type="ECO:0000256" key="1">
    <source>
        <dbReference type="ARBA" id="ARBA00008857"/>
    </source>
</evidence>
<dbReference type="InterPro" id="IPR050808">
    <property type="entry name" value="Phage_Integrase"/>
</dbReference>
<evidence type="ECO:0000313" key="10">
    <source>
        <dbReference type="Proteomes" id="UP000469949"/>
    </source>
</evidence>
<dbReference type="Pfam" id="PF14659">
    <property type="entry name" value="Phage_int_SAM_3"/>
    <property type="match status" value="1"/>
</dbReference>
<dbReference type="SUPFAM" id="SSF56349">
    <property type="entry name" value="DNA breaking-rejoining enzymes"/>
    <property type="match status" value="1"/>
</dbReference>
<feature type="domain" description="Tyr recombinase" evidence="7">
    <location>
        <begin position="222"/>
        <end position="397"/>
    </location>
</feature>
<dbReference type="PROSITE" id="PS51898">
    <property type="entry name" value="TYR_RECOMBINASE"/>
    <property type="match status" value="1"/>
</dbReference>
<gene>
    <name evidence="9" type="ORF">F8B43_5060</name>
</gene>
<dbReference type="PROSITE" id="PS51900">
    <property type="entry name" value="CB"/>
    <property type="match status" value="1"/>
</dbReference>
<dbReference type="GO" id="GO:0003677">
    <property type="term" value="F:DNA binding"/>
    <property type="evidence" value="ECO:0007669"/>
    <property type="project" value="UniProtKB-UniRule"/>
</dbReference>
<dbReference type="Gene3D" id="1.10.443.10">
    <property type="entry name" value="Intergrase catalytic core"/>
    <property type="match status" value="1"/>
</dbReference>
<dbReference type="PANTHER" id="PTHR30629:SF2">
    <property type="entry name" value="PROPHAGE INTEGRASE INTS-RELATED"/>
    <property type="match status" value="1"/>
</dbReference>
<dbReference type="InterPro" id="IPR004107">
    <property type="entry name" value="Integrase_SAM-like_N"/>
</dbReference>
<dbReference type="Pfam" id="PF13356">
    <property type="entry name" value="Arm-DNA-bind_3"/>
    <property type="match status" value="1"/>
</dbReference>
<comment type="similarity">
    <text evidence="1">Belongs to the 'phage' integrase family.</text>
</comment>
<dbReference type="Gene3D" id="1.10.150.130">
    <property type="match status" value="1"/>
</dbReference>
<comment type="caution">
    <text evidence="9">The sequence shown here is derived from an EMBL/GenBank/DDBJ whole genome shotgun (WGS) entry which is preliminary data.</text>
</comment>
<feature type="compositionally biased region" description="Low complexity" evidence="6">
    <location>
        <begin position="421"/>
        <end position="431"/>
    </location>
</feature>
<feature type="domain" description="Core-binding (CB)" evidence="8">
    <location>
        <begin position="95"/>
        <end position="202"/>
    </location>
</feature>
<dbReference type="AlphaFoldDB" id="A0A833J0J4"/>
<evidence type="ECO:0000256" key="2">
    <source>
        <dbReference type="ARBA" id="ARBA00022908"/>
    </source>
</evidence>
<organism evidence="9 10">
    <name type="scientific">Methylorubrum populi</name>
    <dbReference type="NCBI Taxonomy" id="223967"/>
    <lineage>
        <taxon>Bacteria</taxon>
        <taxon>Pseudomonadati</taxon>
        <taxon>Pseudomonadota</taxon>
        <taxon>Alphaproteobacteria</taxon>
        <taxon>Hyphomicrobiales</taxon>
        <taxon>Methylobacteriaceae</taxon>
        <taxon>Methylorubrum</taxon>
    </lineage>
</organism>
<dbReference type="InterPro" id="IPR011010">
    <property type="entry name" value="DNA_brk_join_enz"/>
</dbReference>
<dbReference type="Gene3D" id="3.30.160.390">
    <property type="entry name" value="Integrase, DNA-binding domain"/>
    <property type="match status" value="1"/>
</dbReference>
<dbReference type="EMBL" id="WEKV01000020">
    <property type="protein sequence ID" value="KAB7782305.1"/>
    <property type="molecule type" value="Genomic_DNA"/>
</dbReference>
<evidence type="ECO:0008006" key="11">
    <source>
        <dbReference type="Google" id="ProtNLM"/>
    </source>
</evidence>
<dbReference type="InterPro" id="IPR044068">
    <property type="entry name" value="CB"/>
</dbReference>
<dbReference type="InterPro" id="IPR010998">
    <property type="entry name" value="Integrase_recombinase_N"/>
</dbReference>
<protein>
    <recommendedName>
        <fullName evidence="11">Integrase</fullName>
    </recommendedName>
</protein>
<accession>A0A833J0J4</accession>
<dbReference type="InterPro" id="IPR013762">
    <property type="entry name" value="Integrase-like_cat_sf"/>
</dbReference>
<evidence type="ECO:0000259" key="8">
    <source>
        <dbReference type="PROSITE" id="PS51900"/>
    </source>
</evidence>
<evidence type="ECO:0000313" key="9">
    <source>
        <dbReference type="EMBL" id="KAB7782305.1"/>
    </source>
</evidence>
<keyword evidence="2" id="KW-0229">DNA integration</keyword>
<evidence type="ECO:0000256" key="6">
    <source>
        <dbReference type="SAM" id="MobiDB-lite"/>
    </source>
</evidence>
<sequence>MPKITKRLVEAAEPKGRDRFIWCDELPGFGIRVFASGRCSYLIQYRHSGRTRRVTIGLHGPVTAEDARKAAKGLLGRVAQGEDPAEEKATNRAAMTVTELCDAYLVAADKGLIMGKGGRPKKARTLYVDRGRIERHIKPLLGSRRVRDLTSADVQRFVRDVQVGKTAAVVKTGLHGKAVVRGGAGTAARTVGLLGGILSYAKSETIIPANPVFGVKKPADNKRGRRLRPEEFHALGKALATGEASGEVWQATALIWLLALTGCRLSEILNLRWSEVDLDFCELRLEDSKEGASLRPLGARARAVLEALPSRQASTYVLPGIRGARRYGGQAHAMERFEEVSGVAGLGAHLLRHSFGSTAADLGYSESTIGAMLGHAGHTVTSLYIHHLDEVLIDAADRTAEAVWQAMQTGAGPAMRRRRGAAGQQEAATAETVPRQVPTPP</sequence>
<dbReference type="InterPro" id="IPR025166">
    <property type="entry name" value="Integrase_DNA_bind_dom"/>
</dbReference>
<dbReference type="RefSeq" id="WP_152278773.1">
    <property type="nucleotide sequence ID" value="NZ_WEKV01000020.1"/>
</dbReference>
<dbReference type="GO" id="GO:0006310">
    <property type="term" value="P:DNA recombination"/>
    <property type="evidence" value="ECO:0007669"/>
    <property type="project" value="UniProtKB-KW"/>
</dbReference>
<dbReference type="InterPro" id="IPR002104">
    <property type="entry name" value="Integrase_catalytic"/>
</dbReference>
<evidence type="ECO:0000259" key="7">
    <source>
        <dbReference type="PROSITE" id="PS51898"/>
    </source>
</evidence>
<evidence type="ECO:0000256" key="3">
    <source>
        <dbReference type="ARBA" id="ARBA00023125"/>
    </source>
</evidence>
<dbReference type="InterPro" id="IPR038488">
    <property type="entry name" value="Integrase_DNA-bd_sf"/>
</dbReference>
<evidence type="ECO:0000256" key="4">
    <source>
        <dbReference type="ARBA" id="ARBA00023172"/>
    </source>
</evidence>
<keyword evidence="4" id="KW-0233">DNA recombination</keyword>
<dbReference type="GO" id="GO:0015074">
    <property type="term" value="P:DNA integration"/>
    <property type="evidence" value="ECO:0007669"/>
    <property type="project" value="UniProtKB-KW"/>
</dbReference>
<reference evidence="9 10" key="1">
    <citation type="submission" date="2019-10" db="EMBL/GenBank/DDBJ databases">
        <title>Draft Genome Sequence of the Caffeine Degrading Methylotroph Methylorubrum populi PINKEL.</title>
        <authorList>
            <person name="Dawson S.C."/>
            <person name="Zhang X."/>
            <person name="Wright M.E."/>
            <person name="Sharma G."/>
            <person name="Langner J.T."/>
            <person name="Ditty J.L."/>
            <person name="Subuyuj G.A."/>
        </authorList>
    </citation>
    <scope>NUCLEOTIDE SEQUENCE [LARGE SCALE GENOMIC DNA]</scope>
    <source>
        <strain evidence="9 10">Pinkel</strain>
    </source>
</reference>
<dbReference type="Pfam" id="PF00589">
    <property type="entry name" value="Phage_integrase"/>
    <property type="match status" value="1"/>
</dbReference>
<keyword evidence="3 5" id="KW-0238">DNA-binding</keyword>
<name>A0A833J0J4_9HYPH</name>
<evidence type="ECO:0000256" key="5">
    <source>
        <dbReference type="PROSITE-ProRule" id="PRU01248"/>
    </source>
</evidence>
<dbReference type="Proteomes" id="UP000469949">
    <property type="component" value="Unassembled WGS sequence"/>
</dbReference>
<dbReference type="CDD" id="cd00796">
    <property type="entry name" value="INT_Rci_Hp1_C"/>
    <property type="match status" value="1"/>
</dbReference>
<proteinExistence type="inferred from homology"/>
<dbReference type="PANTHER" id="PTHR30629">
    <property type="entry name" value="PROPHAGE INTEGRASE"/>
    <property type="match status" value="1"/>
</dbReference>
<feature type="region of interest" description="Disordered" evidence="6">
    <location>
        <begin position="410"/>
        <end position="441"/>
    </location>
</feature>